<evidence type="ECO:0000313" key="1">
    <source>
        <dbReference type="EMBL" id="KAH3695597.1"/>
    </source>
</evidence>
<keyword evidence="2" id="KW-1185">Reference proteome</keyword>
<evidence type="ECO:0000313" key="2">
    <source>
        <dbReference type="Proteomes" id="UP000828390"/>
    </source>
</evidence>
<proteinExistence type="predicted"/>
<gene>
    <name evidence="1" type="ORF">DPMN_083054</name>
</gene>
<comment type="caution">
    <text evidence="1">The sequence shown here is derived from an EMBL/GenBank/DDBJ whole genome shotgun (WGS) entry which is preliminary data.</text>
</comment>
<organism evidence="1 2">
    <name type="scientific">Dreissena polymorpha</name>
    <name type="common">Zebra mussel</name>
    <name type="synonym">Mytilus polymorpha</name>
    <dbReference type="NCBI Taxonomy" id="45954"/>
    <lineage>
        <taxon>Eukaryota</taxon>
        <taxon>Metazoa</taxon>
        <taxon>Spiralia</taxon>
        <taxon>Lophotrochozoa</taxon>
        <taxon>Mollusca</taxon>
        <taxon>Bivalvia</taxon>
        <taxon>Autobranchia</taxon>
        <taxon>Heteroconchia</taxon>
        <taxon>Euheterodonta</taxon>
        <taxon>Imparidentia</taxon>
        <taxon>Neoheterodontei</taxon>
        <taxon>Myida</taxon>
        <taxon>Dreissenoidea</taxon>
        <taxon>Dreissenidae</taxon>
        <taxon>Dreissena</taxon>
    </lineage>
</organism>
<dbReference type="Proteomes" id="UP000828390">
    <property type="component" value="Unassembled WGS sequence"/>
</dbReference>
<protein>
    <submittedName>
        <fullName evidence="1">Uncharacterized protein</fullName>
    </submittedName>
</protein>
<reference evidence="1" key="1">
    <citation type="journal article" date="2019" name="bioRxiv">
        <title>The Genome of the Zebra Mussel, Dreissena polymorpha: A Resource for Invasive Species Research.</title>
        <authorList>
            <person name="McCartney M.A."/>
            <person name="Auch B."/>
            <person name="Kono T."/>
            <person name="Mallez S."/>
            <person name="Zhang Y."/>
            <person name="Obille A."/>
            <person name="Becker A."/>
            <person name="Abrahante J.E."/>
            <person name="Garbe J."/>
            <person name="Badalamenti J.P."/>
            <person name="Herman A."/>
            <person name="Mangelson H."/>
            <person name="Liachko I."/>
            <person name="Sullivan S."/>
            <person name="Sone E.D."/>
            <person name="Koren S."/>
            <person name="Silverstein K.A.T."/>
            <person name="Beckman K.B."/>
            <person name="Gohl D.M."/>
        </authorList>
    </citation>
    <scope>NUCLEOTIDE SEQUENCE</scope>
    <source>
        <strain evidence="1">Duluth1</strain>
        <tissue evidence="1">Whole animal</tissue>
    </source>
</reference>
<name>A0A9D3YBX3_DREPO</name>
<reference evidence="1" key="2">
    <citation type="submission" date="2020-11" db="EMBL/GenBank/DDBJ databases">
        <authorList>
            <person name="McCartney M.A."/>
            <person name="Auch B."/>
            <person name="Kono T."/>
            <person name="Mallez S."/>
            <person name="Becker A."/>
            <person name="Gohl D.M."/>
            <person name="Silverstein K.A.T."/>
            <person name="Koren S."/>
            <person name="Bechman K.B."/>
            <person name="Herman A."/>
            <person name="Abrahante J.E."/>
            <person name="Garbe J."/>
        </authorList>
    </citation>
    <scope>NUCLEOTIDE SEQUENCE</scope>
    <source>
        <strain evidence="1">Duluth1</strain>
        <tissue evidence="1">Whole animal</tissue>
    </source>
</reference>
<sequence>MKAREYEKNAEALDEAFEMAQNDENNFDNLAPGTEQINQDDVEAGNRDSECFIYFNPDRPEAQRQSDIAQDLGLSVASVDISTRKKTLPDLKYRELIKSLNVKQ</sequence>
<dbReference type="AlphaFoldDB" id="A0A9D3YBX3"/>
<accession>A0A9D3YBX3</accession>
<dbReference type="EMBL" id="JAIWYP010000016">
    <property type="protein sequence ID" value="KAH3695597.1"/>
    <property type="molecule type" value="Genomic_DNA"/>
</dbReference>